<dbReference type="OrthoDB" id="7578258at2"/>
<dbReference type="EMBL" id="FUYM01000008">
    <property type="protein sequence ID" value="SKB90379.1"/>
    <property type="molecule type" value="Genomic_DNA"/>
</dbReference>
<keyword evidence="2" id="KW-1185">Reference proteome</keyword>
<dbReference type="AlphaFoldDB" id="A0A1T5F2N1"/>
<gene>
    <name evidence="1" type="ORF">SAMN06295920_10865</name>
</gene>
<organism evidence="1 2">
    <name type="scientific">Rhizorhabdus histidinilytica</name>
    <dbReference type="NCBI Taxonomy" id="439228"/>
    <lineage>
        <taxon>Bacteria</taxon>
        <taxon>Pseudomonadati</taxon>
        <taxon>Pseudomonadota</taxon>
        <taxon>Alphaproteobacteria</taxon>
        <taxon>Sphingomonadales</taxon>
        <taxon>Sphingomonadaceae</taxon>
        <taxon>Rhizorhabdus</taxon>
    </lineage>
</organism>
<proteinExistence type="predicted"/>
<sequence>MQAELTSPDKADDLIALHGVDAIAVLVDRIADAVRHCDDQAVDSLDRLLQIVEQRFEEPWRAMRSIGN</sequence>
<protein>
    <submittedName>
        <fullName evidence="1">Uncharacterized protein</fullName>
    </submittedName>
</protein>
<name>A0A1T5F2N1_9SPHN</name>
<accession>A0A1T5F2N1</accession>
<evidence type="ECO:0000313" key="1">
    <source>
        <dbReference type="EMBL" id="SKB90379.1"/>
    </source>
</evidence>
<dbReference type="RefSeq" id="WP_079649438.1">
    <property type="nucleotide sequence ID" value="NZ_FUYM01000008.1"/>
</dbReference>
<reference evidence="2" key="1">
    <citation type="submission" date="2017-02" db="EMBL/GenBank/DDBJ databases">
        <authorList>
            <person name="Varghese N."/>
            <person name="Submissions S."/>
        </authorList>
    </citation>
    <scope>NUCLEOTIDE SEQUENCE [LARGE SCALE GENOMIC DNA]</scope>
    <source>
        <strain evidence="2">UM2</strain>
    </source>
</reference>
<dbReference type="Proteomes" id="UP000189818">
    <property type="component" value="Unassembled WGS sequence"/>
</dbReference>
<evidence type="ECO:0000313" key="2">
    <source>
        <dbReference type="Proteomes" id="UP000189818"/>
    </source>
</evidence>